<comment type="caution">
    <text evidence="7">The sequence shown here is derived from an EMBL/GenBank/DDBJ whole genome shotgun (WGS) entry which is preliminary data.</text>
</comment>
<evidence type="ECO:0000256" key="3">
    <source>
        <dbReference type="ARBA" id="ARBA00023157"/>
    </source>
</evidence>
<evidence type="ECO:0000256" key="1">
    <source>
        <dbReference type="ARBA" id="ARBA00022659"/>
    </source>
</evidence>
<accession>A0AAD5WEM5</accession>
<evidence type="ECO:0000256" key="4">
    <source>
        <dbReference type="ARBA" id="ARBA00023180"/>
    </source>
</evidence>
<evidence type="ECO:0000259" key="6">
    <source>
        <dbReference type="PROSITE" id="PS50923"/>
    </source>
</evidence>
<dbReference type="EMBL" id="JAHQIW010005872">
    <property type="protein sequence ID" value="KAJ1367371.1"/>
    <property type="molecule type" value="Genomic_DNA"/>
</dbReference>
<dbReference type="SMART" id="SM00032">
    <property type="entry name" value="CCP"/>
    <property type="match status" value="1"/>
</dbReference>
<dbReference type="PANTHER" id="PTHR19325:SF575">
    <property type="entry name" value="LOCOMOTION-RELATED PROTEIN HIKARU GENKI"/>
    <property type="match status" value="1"/>
</dbReference>
<dbReference type="Pfam" id="PF00084">
    <property type="entry name" value="Sushi"/>
    <property type="match status" value="1"/>
</dbReference>
<keyword evidence="8" id="KW-1185">Reference proteome</keyword>
<dbReference type="SUPFAM" id="SSF57535">
    <property type="entry name" value="Complement control module/SCR domain"/>
    <property type="match status" value="1"/>
</dbReference>
<sequence length="103" mass="11040">MIPQNLTMRLNTFVPMVGNWSAFSEDGVKKTAAWSGSAPFCEVVDCGAPPTIPNGRVSTMTTTFASKTNYSCLDGYRLIGHDTVTCGAKGIWEPAIPVCYGMV</sequence>
<keyword evidence="3 5" id="KW-1015">Disulfide bond</keyword>
<dbReference type="InterPro" id="IPR000436">
    <property type="entry name" value="Sushi_SCR_CCP_dom"/>
</dbReference>
<organism evidence="7 8">
    <name type="scientific">Parelaphostrongylus tenuis</name>
    <name type="common">Meningeal worm</name>
    <dbReference type="NCBI Taxonomy" id="148309"/>
    <lineage>
        <taxon>Eukaryota</taxon>
        <taxon>Metazoa</taxon>
        <taxon>Ecdysozoa</taxon>
        <taxon>Nematoda</taxon>
        <taxon>Chromadorea</taxon>
        <taxon>Rhabditida</taxon>
        <taxon>Rhabditina</taxon>
        <taxon>Rhabditomorpha</taxon>
        <taxon>Strongyloidea</taxon>
        <taxon>Metastrongylidae</taxon>
        <taxon>Parelaphostrongylus</taxon>
    </lineage>
</organism>
<name>A0AAD5WEM5_PARTN</name>
<dbReference type="PANTHER" id="PTHR19325">
    <property type="entry name" value="COMPLEMENT COMPONENT-RELATED SUSHI DOMAIN-CONTAINING"/>
    <property type="match status" value="1"/>
</dbReference>
<evidence type="ECO:0000313" key="8">
    <source>
        <dbReference type="Proteomes" id="UP001196413"/>
    </source>
</evidence>
<keyword evidence="1 5" id="KW-0768">Sushi</keyword>
<proteinExistence type="predicted"/>
<dbReference type="CDD" id="cd00033">
    <property type="entry name" value="CCP"/>
    <property type="match status" value="1"/>
</dbReference>
<dbReference type="Proteomes" id="UP001196413">
    <property type="component" value="Unassembled WGS sequence"/>
</dbReference>
<feature type="disulfide bond" evidence="5">
    <location>
        <begin position="72"/>
        <end position="99"/>
    </location>
</feature>
<reference evidence="7" key="1">
    <citation type="submission" date="2021-06" db="EMBL/GenBank/DDBJ databases">
        <title>Parelaphostrongylus tenuis whole genome reference sequence.</title>
        <authorList>
            <person name="Garwood T.J."/>
            <person name="Larsen P.A."/>
            <person name="Fountain-Jones N.M."/>
            <person name="Garbe J.R."/>
            <person name="Macchietto M.G."/>
            <person name="Kania S.A."/>
            <person name="Gerhold R.W."/>
            <person name="Richards J.E."/>
            <person name="Wolf T.M."/>
        </authorList>
    </citation>
    <scope>NUCLEOTIDE SEQUENCE</scope>
    <source>
        <strain evidence="7">MNPRO001-30</strain>
        <tissue evidence="7">Meninges</tissue>
    </source>
</reference>
<comment type="caution">
    <text evidence="5">Lacks conserved residue(s) required for the propagation of feature annotation.</text>
</comment>
<evidence type="ECO:0000313" key="7">
    <source>
        <dbReference type="EMBL" id="KAJ1367371.1"/>
    </source>
</evidence>
<feature type="domain" description="Sushi" evidence="6">
    <location>
        <begin position="44"/>
        <end position="101"/>
    </location>
</feature>
<keyword evidence="4" id="KW-0325">Glycoprotein</keyword>
<evidence type="ECO:0000256" key="2">
    <source>
        <dbReference type="ARBA" id="ARBA00022737"/>
    </source>
</evidence>
<gene>
    <name evidence="7" type="ORF">KIN20_028271</name>
</gene>
<evidence type="ECO:0000256" key="5">
    <source>
        <dbReference type="PROSITE-ProRule" id="PRU00302"/>
    </source>
</evidence>
<keyword evidence="2" id="KW-0677">Repeat</keyword>
<dbReference type="PROSITE" id="PS50923">
    <property type="entry name" value="SUSHI"/>
    <property type="match status" value="1"/>
</dbReference>
<dbReference type="InterPro" id="IPR050350">
    <property type="entry name" value="Compl-Cell_Adhes-Reg"/>
</dbReference>
<dbReference type="AlphaFoldDB" id="A0AAD5WEM5"/>
<dbReference type="InterPro" id="IPR035976">
    <property type="entry name" value="Sushi/SCR/CCP_sf"/>
</dbReference>
<dbReference type="Gene3D" id="2.10.70.10">
    <property type="entry name" value="Complement Module, domain 1"/>
    <property type="match status" value="1"/>
</dbReference>
<protein>
    <recommendedName>
        <fullName evidence="6">Sushi domain-containing protein</fullName>
    </recommendedName>
</protein>